<evidence type="ECO:0000259" key="10">
    <source>
        <dbReference type="Pfam" id="PF00712"/>
    </source>
</evidence>
<dbReference type="PANTHER" id="PTHR30478">
    <property type="entry name" value="DNA POLYMERASE III SUBUNIT BETA"/>
    <property type="match status" value="1"/>
</dbReference>
<dbReference type="Pfam" id="PF00712">
    <property type="entry name" value="DNA_pol3_beta"/>
    <property type="match status" value="1"/>
</dbReference>
<name>A0A1F5P897_9BACT</name>
<evidence type="ECO:0000256" key="7">
    <source>
        <dbReference type="ARBA" id="ARBA00022932"/>
    </source>
</evidence>
<protein>
    <recommendedName>
        <fullName evidence="9">Beta sliding clamp</fullName>
    </recommendedName>
</protein>
<keyword evidence="7 9" id="KW-0239">DNA-directed DNA polymerase</keyword>
<keyword evidence="3 9" id="KW-0963">Cytoplasm</keyword>
<dbReference type="GO" id="GO:0006271">
    <property type="term" value="P:DNA strand elongation involved in DNA replication"/>
    <property type="evidence" value="ECO:0007669"/>
    <property type="project" value="TreeGrafter"/>
</dbReference>
<evidence type="ECO:0000256" key="8">
    <source>
        <dbReference type="ARBA" id="ARBA00023125"/>
    </source>
</evidence>
<feature type="domain" description="DNA polymerase III beta sliding clamp C-terminal" evidence="12">
    <location>
        <begin position="249"/>
        <end position="369"/>
    </location>
</feature>
<dbReference type="InterPro" id="IPR022637">
    <property type="entry name" value="DNA_polIII_beta_cen"/>
</dbReference>
<dbReference type="Gene3D" id="3.70.10.10">
    <property type="match status" value="1"/>
</dbReference>
<proteinExistence type="inferred from homology"/>
<dbReference type="STRING" id="1817832.A3J48_02690"/>
<keyword evidence="5 9" id="KW-0548">Nucleotidyltransferase</keyword>
<dbReference type="GO" id="GO:0005737">
    <property type="term" value="C:cytoplasm"/>
    <property type="evidence" value="ECO:0007669"/>
    <property type="project" value="UniProtKB-SubCell"/>
</dbReference>
<comment type="function">
    <text evidence="9">Confers DNA tethering and processivity to DNA polymerases and other proteins. Acts as a clamp, forming a ring around DNA (a reaction catalyzed by the clamp-loading complex) which diffuses in an ATP-independent manner freely and bidirectionally along dsDNA. Initially characterized for its ability to contact the catalytic subunit of DNA polymerase III (Pol III), a complex, multichain enzyme responsible for most of the replicative synthesis in bacteria; Pol III exhibits 3'-5' exonuclease proofreading activity. The beta chain is required for initiation of replication as well as for processivity of DNA replication.</text>
</comment>
<dbReference type="PANTHER" id="PTHR30478:SF0">
    <property type="entry name" value="BETA SLIDING CLAMP"/>
    <property type="match status" value="1"/>
</dbReference>
<dbReference type="InterPro" id="IPR001001">
    <property type="entry name" value="DNA_polIII_beta"/>
</dbReference>
<dbReference type="InterPro" id="IPR046938">
    <property type="entry name" value="DNA_clamp_sf"/>
</dbReference>
<dbReference type="Pfam" id="PF02767">
    <property type="entry name" value="DNA_pol3_beta_2"/>
    <property type="match status" value="1"/>
</dbReference>
<dbReference type="Proteomes" id="UP000176786">
    <property type="component" value="Unassembled WGS sequence"/>
</dbReference>
<evidence type="ECO:0000256" key="2">
    <source>
        <dbReference type="ARBA" id="ARBA00010752"/>
    </source>
</evidence>
<keyword evidence="8" id="KW-0238">DNA-binding</keyword>
<evidence type="ECO:0000256" key="6">
    <source>
        <dbReference type="ARBA" id="ARBA00022705"/>
    </source>
</evidence>
<dbReference type="GO" id="GO:0003887">
    <property type="term" value="F:DNA-directed DNA polymerase activity"/>
    <property type="evidence" value="ECO:0007669"/>
    <property type="project" value="UniProtKB-UniRule"/>
</dbReference>
<dbReference type="EMBL" id="MFES01000010">
    <property type="protein sequence ID" value="OGE86123.1"/>
    <property type="molecule type" value="Genomic_DNA"/>
</dbReference>
<evidence type="ECO:0000313" key="13">
    <source>
        <dbReference type="EMBL" id="OGE86123.1"/>
    </source>
</evidence>
<dbReference type="CDD" id="cd00140">
    <property type="entry name" value="beta_clamp"/>
    <property type="match status" value="1"/>
</dbReference>
<dbReference type="SMART" id="SM00480">
    <property type="entry name" value="POL3Bc"/>
    <property type="match status" value="1"/>
</dbReference>
<gene>
    <name evidence="13" type="ORF">A3J48_02690</name>
</gene>
<feature type="domain" description="DNA polymerase III beta sliding clamp central" evidence="11">
    <location>
        <begin position="130"/>
        <end position="247"/>
    </location>
</feature>
<dbReference type="Pfam" id="PF02768">
    <property type="entry name" value="DNA_pol3_beta_3"/>
    <property type="match status" value="1"/>
</dbReference>
<dbReference type="GO" id="GO:0008408">
    <property type="term" value="F:3'-5' exonuclease activity"/>
    <property type="evidence" value="ECO:0007669"/>
    <property type="project" value="InterPro"/>
</dbReference>
<comment type="subcellular location">
    <subcellularLocation>
        <location evidence="1 9">Cytoplasm</location>
    </subcellularLocation>
</comment>
<comment type="caution">
    <text evidence="13">The sequence shown here is derived from an EMBL/GenBank/DDBJ whole genome shotgun (WGS) entry which is preliminary data.</text>
</comment>
<evidence type="ECO:0000256" key="9">
    <source>
        <dbReference type="PIRNR" id="PIRNR000804"/>
    </source>
</evidence>
<dbReference type="PIRSF" id="PIRSF000804">
    <property type="entry name" value="DNA_pol_III_b"/>
    <property type="match status" value="1"/>
</dbReference>
<dbReference type="AlphaFoldDB" id="A0A1F5P897"/>
<evidence type="ECO:0000259" key="11">
    <source>
        <dbReference type="Pfam" id="PF02767"/>
    </source>
</evidence>
<dbReference type="GO" id="GO:0003677">
    <property type="term" value="F:DNA binding"/>
    <property type="evidence" value="ECO:0007669"/>
    <property type="project" value="UniProtKB-UniRule"/>
</dbReference>
<evidence type="ECO:0000256" key="4">
    <source>
        <dbReference type="ARBA" id="ARBA00022679"/>
    </source>
</evidence>
<dbReference type="Gene3D" id="3.10.150.10">
    <property type="entry name" value="DNA Polymerase III, subunit A, domain 2"/>
    <property type="match status" value="1"/>
</dbReference>
<dbReference type="SUPFAM" id="SSF55979">
    <property type="entry name" value="DNA clamp"/>
    <property type="match status" value="3"/>
</dbReference>
<dbReference type="InterPro" id="IPR022635">
    <property type="entry name" value="DNA_polIII_beta_C"/>
</dbReference>
<keyword evidence="4 9" id="KW-0808">Transferase</keyword>
<evidence type="ECO:0000313" key="14">
    <source>
        <dbReference type="Proteomes" id="UP000176786"/>
    </source>
</evidence>
<accession>A0A1F5P897</accession>
<comment type="similarity">
    <text evidence="2 9">Belongs to the beta sliding clamp family.</text>
</comment>
<sequence>MKAVITRDNFKKVLGLVSHVVGTAASLPILSNILLQTEKGRIKISATNLEMGLTCWLGGRVEEEGTVTLPARTINEYVSTILEEQVILNLKQGNLIVSTDTSSASIKTLPSEEFPLIPKLTSAGKISLGAEELRSALQEVIFAAAAPEAQPELSGVYTYLDKNNLYFVSTDRYRLTERTVPVEQEKVEGDFKPIIIPLKTAQEVVRLLASVADSSALITINQGENQVLFNLPDIELVSRLVDGAFPDYKEIIPAEFASTAVLPRFELMQAIKSAGLFASTGRSIKLNFKPSDGQVEVSAASGDIGESVAKISGEVTGQAQESVFNYKYLLDYLGNILDEKVVFKAINDNSPAILTPSGRQNNLYLVMPVKN</sequence>
<dbReference type="NCBIfam" id="TIGR00663">
    <property type="entry name" value="dnan"/>
    <property type="match status" value="1"/>
</dbReference>
<dbReference type="GO" id="GO:0009360">
    <property type="term" value="C:DNA polymerase III complex"/>
    <property type="evidence" value="ECO:0007669"/>
    <property type="project" value="InterPro"/>
</dbReference>
<evidence type="ECO:0000256" key="1">
    <source>
        <dbReference type="ARBA" id="ARBA00004496"/>
    </source>
</evidence>
<organism evidence="13 14">
    <name type="scientific">Candidatus Doudnabacteria bacterium RIFCSPHIGHO2_02_FULL_46_11</name>
    <dbReference type="NCBI Taxonomy" id="1817832"/>
    <lineage>
        <taxon>Bacteria</taxon>
        <taxon>Candidatus Doudnaibacteriota</taxon>
    </lineage>
</organism>
<feature type="domain" description="DNA polymerase III beta sliding clamp N-terminal" evidence="10">
    <location>
        <begin position="1"/>
        <end position="118"/>
    </location>
</feature>
<evidence type="ECO:0000259" key="12">
    <source>
        <dbReference type="Pfam" id="PF02768"/>
    </source>
</evidence>
<evidence type="ECO:0000256" key="3">
    <source>
        <dbReference type="ARBA" id="ARBA00022490"/>
    </source>
</evidence>
<comment type="subunit">
    <text evidence="9">Forms a ring-shaped head-to-tail homodimer around DNA.</text>
</comment>
<keyword evidence="6 9" id="KW-0235">DNA replication</keyword>
<reference evidence="13 14" key="1">
    <citation type="journal article" date="2016" name="Nat. Commun.">
        <title>Thousands of microbial genomes shed light on interconnected biogeochemical processes in an aquifer system.</title>
        <authorList>
            <person name="Anantharaman K."/>
            <person name="Brown C.T."/>
            <person name="Hug L.A."/>
            <person name="Sharon I."/>
            <person name="Castelle C.J."/>
            <person name="Probst A.J."/>
            <person name="Thomas B.C."/>
            <person name="Singh A."/>
            <person name="Wilkins M.J."/>
            <person name="Karaoz U."/>
            <person name="Brodie E.L."/>
            <person name="Williams K.H."/>
            <person name="Hubbard S.S."/>
            <person name="Banfield J.F."/>
        </authorList>
    </citation>
    <scope>NUCLEOTIDE SEQUENCE [LARGE SCALE GENOMIC DNA]</scope>
</reference>
<dbReference type="InterPro" id="IPR022634">
    <property type="entry name" value="DNA_polIII_beta_N"/>
</dbReference>
<evidence type="ECO:0000256" key="5">
    <source>
        <dbReference type="ARBA" id="ARBA00022695"/>
    </source>
</evidence>